<dbReference type="Gene3D" id="1.10.10.60">
    <property type="entry name" value="Homeodomain-like"/>
    <property type="match status" value="1"/>
</dbReference>
<evidence type="ECO:0000256" key="3">
    <source>
        <dbReference type="ARBA" id="ARBA00023163"/>
    </source>
</evidence>
<dbReference type="PROSITE" id="PS01124">
    <property type="entry name" value="HTH_ARAC_FAMILY_2"/>
    <property type="match status" value="1"/>
</dbReference>
<dbReference type="Proteomes" id="UP000006001">
    <property type="component" value="Unassembled WGS sequence"/>
</dbReference>
<dbReference type="HOGENOM" id="CLU_052345_0_0_11"/>
<reference evidence="5" key="1">
    <citation type="submission" date="2009-10" db="EMBL/GenBank/DDBJ databases">
        <authorList>
            <person name="Weinstock G."/>
            <person name="Sodergren E."/>
            <person name="Clifton S."/>
            <person name="Fulton L."/>
            <person name="Fulton B."/>
            <person name="Courtney L."/>
            <person name="Fronick C."/>
            <person name="Harrison M."/>
            <person name="Strong C."/>
            <person name="Farmer C."/>
            <person name="Delahaunty K."/>
            <person name="Markovic C."/>
            <person name="Hall O."/>
            <person name="Minx P."/>
            <person name="Tomlinson C."/>
            <person name="Mitreva M."/>
            <person name="Nelson J."/>
            <person name="Hou S."/>
            <person name="Wollam A."/>
            <person name="Pepin K.H."/>
            <person name="Johnson M."/>
            <person name="Bhonagiri V."/>
            <person name="Nash W.E."/>
            <person name="Warren W."/>
            <person name="Chinwalla A."/>
            <person name="Mardis E.R."/>
            <person name="Wilson R.K."/>
        </authorList>
    </citation>
    <scope>NUCLEOTIDE SEQUENCE [LARGE SCALE GENOMIC DNA]</scope>
    <source>
        <strain evidence="5">ATCC 700122</strain>
    </source>
</reference>
<dbReference type="STRING" id="649764.HMPREF0762_00323"/>
<dbReference type="InterPro" id="IPR018060">
    <property type="entry name" value="HTH_AraC"/>
</dbReference>
<dbReference type="RefSeq" id="WP_006361569.1">
    <property type="nucleotide sequence ID" value="NZ_GG700630.1"/>
</dbReference>
<gene>
    <name evidence="5" type="ORF">HMPREF0762_00323</name>
</gene>
<accession>D0WEU1</accession>
<dbReference type="InterPro" id="IPR009057">
    <property type="entry name" value="Homeodomain-like_sf"/>
</dbReference>
<dbReference type="GO" id="GO:0003700">
    <property type="term" value="F:DNA-binding transcription factor activity"/>
    <property type="evidence" value="ECO:0007669"/>
    <property type="project" value="InterPro"/>
</dbReference>
<protein>
    <submittedName>
        <fullName evidence="5">Transcriptional regulator, AraC family</fullName>
    </submittedName>
</protein>
<proteinExistence type="predicted"/>
<dbReference type="SMART" id="SM00342">
    <property type="entry name" value="HTH_ARAC"/>
    <property type="match status" value="1"/>
</dbReference>
<keyword evidence="1" id="KW-0805">Transcription regulation</keyword>
<keyword evidence="2" id="KW-0238">DNA-binding</keyword>
<sequence length="322" mass="36584">MEIPPVFPKEWDIRKEVFEDGCIVHYSHDRCGSGLMHLCEPLPGIAVAYNVVDACGITLPSWFRTDSLFINFCSEGCCEINYGAAGSIMLEPNSTSISKLPMQSYIFPSGHYIGSELLFNPSLMSADLKTLLDETMRSFPNTSSHDRSETFVYAFSGDSGLQEHFKLLAPRKTIGRIDQHVACDAVKNLLLYCASPSFRDKPRPRYRRITSVQRQIVEECHDIIARDLSQRISAEELAAIYGISATSLKNYFRYVYGKTPSNLVYDMRMKRAKELLERTDMPVSRVSESVGYANHGKFAHSFKRFTGFLPLEYRKMHQLNGR</sequence>
<evidence type="ECO:0000256" key="1">
    <source>
        <dbReference type="ARBA" id="ARBA00023015"/>
    </source>
</evidence>
<dbReference type="SUPFAM" id="SSF46689">
    <property type="entry name" value="Homeodomain-like"/>
    <property type="match status" value="2"/>
</dbReference>
<dbReference type="PROSITE" id="PS00041">
    <property type="entry name" value="HTH_ARAC_FAMILY_1"/>
    <property type="match status" value="1"/>
</dbReference>
<dbReference type="GO" id="GO:0043565">
    <property type="term" value="F:sequence-specific DNA binding"/>
    <property type="evidence" value="ECO:0007669"/>
    <property type="project" value="InterPro"/>
</dbReference>
<evidence type="ECO:0000313" key="6">
    <source>
        <dbReference type="Proteomes" id="UP000006001"/>
    </source>
</evidence>
<evidence type="ECO:0000313" key="5">
    <source>
        <dbReference type="EMBL" id="EEZ62229.1"/>
    </source>
</evidence>
<dbReference type="Pfam" id="PF12833">
    <property type="entry name" value="HTH_18"/>
    <property type="match status" value="1"/>
</dbReference>
<dbReference type="eggNOG" id="COG2207">
    <property type="taxonomic scope" value="Bacteria"/>
</dbReference>
<feature type="domain" description="HTH araC/xylS-type" evidence="4">
    <location>
        <begin position="218"/>
        <end position="316"/>
    </location>
</feature>
<name>D0WEU1_SLAES</name>
<keyword evidence="3" id="KW-0804">Transcription</keyword>
<keyword evidence="6" id="KW-1185">Reference proteome</keyword>
<comment type="caution">
    <text evidence="5">The sequence shown here is derived from an EMBL/GenBank/DDBJ whole genome shotgun (WGS) entry which is preliminary data.</text>
</comment>
<organism evidence="5 6">
    <name type="scientific">Slackia exigua (strain ATCC 700122 / DSM 15923 / CIP 105133 / JCM 11022 / KCTC 5966 / S-7)</name>
    <dbReference type="NCBI Taxonomy" id="649764"/>
    <lineage>
        <taxon>Bacteria</taxon>
        <taxon>Bacillati</taxon>
        <taxon>Actinomycetota</taxon>
        <taxon>Coriobacteriia</taxon>
        <taxon>Eggerthellales</taxon>
        <taxon>Eggerthellaceae</taxon>
        <taxon>Slackia</taxon>
    </lineage>
</organism>
<dbReference type="AlphaFoldDB" id="D0WEU1"/>
<dbReference type="InterPro" id="IPR053142">
    <property type="entry name" value="PchR_regulatory_protein"/>
</dbReference>
<dbReference type="PANTHER" id="PTHR47893">
    <property type="entry name" value="REGULATORY PROTEIN PCHR"/>
    <property type="match status" value="1"/>
</dbReference>
<evidence type="ECO:0000259" key="4">
    <source>
        <dbReference type="PROSITE" id="PS01124"/>
    </source>
</evidence>
<evidence type="ECO:0000256" key="2">
    <source>
        <dbReference type="ARBA" id="ARBA00023125"/>
    </source>
</evidence>
<dbReference type="InterPro" id="IPR018062">
    <property type="entry name" value="HTH_AraC-typ_CS"/>
</dbReference>
<dbReference type="PANTHER" id="PTHR47893:SF1">
    <property type="entry name" value="REGULATORY PROTEIN PCHR"/>
    <property type="match status" value="1"/>
</dbReference>
<dbReference type="GeneID" id="85006981"/>
<dbReference type="EMBL" id="ACUX02000004">
    <property type="protein sequence ID" value="EEZ62229.1"/>
    <property type="molecule type" value="Genomic_DNA"/>
</dbReference>